<gene>
    <name evidence="1" type="ORF">OKA05_14450</name>
</gene>
<dbReference type="Proteomes" id="UP001320876">
    <property type="component" value="Unassembled WGS sequence"/>
</dbReference>
<protein>
    <submittedName>
        <fullName evidence="1">Uncharacterized protein</fullName>
    </submittedName>
</protein>
<evidence type="ECO:0000313" key="1">
    <source>
        <dbReference type="EMBL" id="MCW1923764.1"/>
    </source>
</evidence>
<dbReference type="RefSeq" id="WP_264487872.1">
    <property type="nucleotide sequence ID" value="NZ_JAPDDT010000005.1"/>
</dbReference>
<sequence>MELDIYFTPLEPPIYELLAWDMSLIIPCLEVIRRELPKLAADLIPKGSQLAIFAMARTKFPGGSYPVLGVVQFSEDYDAPYLAIEARIRTWCRETGKDALIKLAAGVEAPTWAELKEMACYPLPTAG</sequence>
<accession>A0ABT3GJR5</accession>
<name>A0ABT3GJR5_9BACT</name>
<organism evidence="1 2">
    <name type="scientific">Luteolibacter arcticus</name>
    <dbReference type="NCBI Taxonomy" id="1581411"/>
    <lineage>
        <taxon>Bacteria</taxon>
        <taxon>Pseudomonadati</taxon>
        <taxon>Verrucomicrobiota</taxon>
        <taxon>Verrucomicrobiia</taxon>
        <taxon>Verrucomicrobiales</taxon>
        <taxon>Verrucomicrobiaceae</taxon>
        <taxon>Luteolibacter</taxon>
    </lineage>
</organism>
<reference evidence="1 2" key="1">
    <citation type="submission" date="2022-10" db="EMBL/GenBank/DDBJ databases">
        <title>Luteolibacter arcticus strain CCTCC AB 2014275, whole genome shotgun sequencing project.</title>
        <authorList>
            <person name="Zhao G."/>
            <person name="Shen L."/>
        </authorList>
    </citation>
    <scope>NUCLEOTIDE SEQUENCE [LARGE SCALE GENOMIC DNA]</scope>
    <source>
        <strain evidence="1 2">CCTCC AB 2014275</strain>
    </source>
</reference>
<comment type="caution">
    <text evidence="1">The sequence shown here is derived from an EMBL/GenBank/DDBJ whole genome shotgun (WGS) entry which is preliminary data.</text>
</comment>
<dbReference type="EMBL" id="JAPDDT010000005">
    <property type="protein sequence ID" value="MCW1923764.1"/>
    <property type="molecule type" value="Genomic_DNA"/>
</dbReference>
<evidence type="ECO:0000313" key="2">
    <source>
        <dbReference type="Proteomes" id="UP001320876"/>
    </source>
</evidence>
<proteinExistence type="predicted"/>
<keyword evidence="2" id="KW-1185">Reference proteome</keyword>